<organism evidence="9 10">
    <name type="scientific">Ornithinibacter aureus</name>
    <dbReference type="NCBI Taxonomy" id="622664"/>
    <lineage>
        <taxon>Bacteria</taxon>
        <taxon>Bacillati</taxon>
        <taxon>Actinomycetota</taxon>
        <taxon>Actinomycetes</taxon>
        <taxon>Micrococcales</taxon>
        <taxon>Intrasporangiaceae</taxon>
        <taxon>Ornithinibacter</taxon>
    </lineage>
</organism>
<dbReference type="InterPro" id="IPR036388">
    <property type="entry name" value="WH-like_DNA-bd_sf"/>
</dbReference>
<feature type="DNA-binding region" description="OmpR/PhoB-type" evidence="6">
    <location>
        <begin position="151"/>
        <end position="250"/>
    </location>
</feature>
<dbReference type="CDD" id="cd00383">
    <property type="entry name" value="trans_reg_C"/>
    <property type="match status" value="1"/>
</dbReference>
<dbReference type="InterPro" id="IPR001789">
    <property type="entry name" value="Sig_transdc_resp-reg_receiver"/>
</dbReference>
<dbReference type="Gene3D" id="6.10.250.690">
    <property type="match status" value="1"/>
</dbReference>
<accession>A0ABP8K4B6</accession>
<keyword evidence="2" id="KW-0805">Transcription regulation</keyword>
<dbReference type="SUPFAM" id="SSF46894">
    <property type="entry name" value="C-terminal effector domain of the bipartite response regulators"/>
    <property type="match status" value="1"/>
</dbReference>
<dbReference type="SMART" id="SM00448">
    <property type="entry name" value="REC"/>
    <property type="match status" value="1"/>
</dbReference>
<dbReference type="InterPro" id="IPR016032">
    <property type="entry name" value="Sig_transdc_resp-reg_C-effctor"/>
</dbReference>
<dbReference type="EMBL" id="BAABFX010000038">
    <property type="protein sequence ID" value="GAA4400286.1"/>
    <property type="molecule type" value="Genomic_DNA"/>
</dbReference>
<proteinExistence type="predicted"/>
<dbReference type="PROSITE" id="PS50110">
    <property type="entry name" value="RESPONSE_REGULATORY"/>
    <property type="match status" value="1"/>
</dbReference>
<keyword evidence="4" id="KW-0804">Transcription</keyword>
<dbReference type="Proteomes" id="UP001500390">
    <property type="component" value="Unassembled WGS sequence"/>
</dbReference>
<dbReference type="InterPro" id="IPR039420">
    <property type="entry name" value="WalR-like"/>
</dbReference>
<evidence type="ECO:0000256" key="6">
    <source>
        <dbReference type="PROSITE-ProRule" id="PRU01091"/>
    </source>
</evidence>
<gene>
    <name evidence="9" type="ORF">GCM10023153_27630</name>
</gene>
<evidence type="ECO:0000259" key="8">
    <source>
        <dbReference type="PROSITE" id="PS51755"/>
    </source>
</evidence>
<keyword evidence="1 5" id="KW-0597">Phosphoprotein</keyword>
<dbReference type="Gene3D" id="3.40.50.2300">
    <property type="match status" value="1"/>
</dbReference>
<dbReference type="PANTHER" id="PTHR48111">
    <property type="entry name" value="REGULATOR OF RPOS"/>
    <property type="match status" value="1"/>
</dbReference>
<name>A0ABP8K4B6_9MICO</name>
<evidence type="ECO:0000256" key="4">
    <source>
        <dbReference type="ARBA" id="ARBA00023163"/>
    </source>
</evidence>
<feature type="domain" description="OmpR/PhoB-type" evidence="8">
    <location>
        <begin position="151"/>
        <end position="250"/>
    </location>
</feature>
<evidence type="ECO:0000259" key="7">
    <source>
        <dbReference type="PROSITE" id="PS50110"/>
    </source>
</evidence>
<dbReference type="Pfam" id="PF00486">
    <property type="entry name" value="Trans_reg_C"/>
    <property type="match status" value="1"/>
</dbReference>
<sequence length="252" mass="27989">MPATDRDPRSVPGDAEPVARVATRALVVEDEVEMAQVIGSYLEREGFEVHLSHDGLDAVARAREVDPDIVVLDLGLPSQDGLEVCRQLRTFSDAYVVMLTARSDEVDTLVGLSVGADDYLTKPFSPRELVARLRAMLRRPRPIGNAAPDAEGFRVFGPLTIDPTGRDVWLHDKPIALTRTEFDVLAVLSERPRLAYTRRQLIDAVWGQTWVGDEHLVDVHIGHLRRKLDDDASASRFIRTVRGVGYRMGSGE</sequence>
<dbReference type="RefSeq" id="WP_211675564.1">
    <property type="nucleotide sequence ID" value="NZ_BAABFX010000038.1"/>
</dbReference>
<protein>
    <submittedName>
        <fullName evidence="9">Response regulator transcription factor</fullName>
    </submittedName>
</protein>
<dbReference type="Pfam" id="PF00072">
    <property type="entry name" value="Response_reg"/>
    <property type="match status" value="1"/>
</dbReference>
<dbReference type="Gene3D" id="1.10.10.10">
    <property type="entry name" value="Winged helix-like DNA-binding domain superfamily/Winged helix DNA-binding domain"/>
    <property type="match status" value="1"/>
</dbReference>
<dbReference type="PROSITE" id="PS51755">
    <property type="entry name" value="OMPR_PHOB"/>
    <property type="match status" value="1"/>
</dbReference>
<evidence type="ECO:0000256" key="5">
    <source>
        <dbReference type="PROSITE-ProRule" id="PRU00169"/>
    </source>
</evidence>
<dbReference type="SMART" id="SM00862">
    <property type="entry name" value="Trans_reg_C"/>
    <property type="match status" value="1"/>
</dbReference>
<dbReference type="InterPro" id="IPR001867">
    <property type="entry name" value="OmpR/PhoB-type_DNA-bd"/>
</dbReference>
<evidence type="ECO:0000256" key="2">
    <source>
        <dbReference type="ARBA" id="ARBA00023015"/>
    </source>
</evidence>
<dbReference type="PANTHER" id="PTHR48111:SF4">
    <property type="entry name" value="DNA-BINDING DUAL TRANSCRIPTIONAL REGULATOR OMPR"/>
    <property type="match status" value="1"/>
</dbReference>
<keyword evidence="3 6" id="KW-0238">DNA-binding</keyword>
<dbReference type="InterPro" id="IPR011006">
    <property type="entry name" value="CheY-like_superfamily"/>
</dbReference>
<evidence type="ECO:0000256" key="3">
    <source>
        <dbReference type="ARBA" id="ARBA00023125"/>
    </source>
</evidence>
<reference evidence="10" key="1">
    <citation type="journal article" date="2019" name="Int. J. Syst. Evol. Microbiol.">
        <title>The Global Catalogue of Microorganisms (GCM) 10K type strain sequencing project: providing services to taxonomists for standard genome sequencing and annotation.</title>
        <authorList>
            <consortium name="The Broad Institute Genomics Platform"/>
            <consortium name="The Broad Institute Genome Sequencing Center for Infectious Disease"/>
            <person name="Wu L."/>
            <person name="Ma J."/>
        </authorList>
    </citation>
    <scope>NUCLEOTIDE SEQUENCE [LARGE SCALE GENOMIC DNA]</scope>
    <source>
        <strain evidence="10">JCM 17738</strain>
    </source>
</reference>
<evidence type="ECO:0000313" key="9">
    <source>
        <dbReference type="EMBL" id="GAA4400286.1"/>
    </source>
</evidence>
<comment type="caution">
    <text evidence="9">The sequence shown here is derived from an EMBL/GenBank/DDBJ whole genome shotgun (WGS) entry which is preliminary data.</text>
</comment>
<dbReference type="SUPFAM" id="SSF52172">
    <property type="entry name" value="CheY-like"/>
    <property type="match status" value="1"/>
</dbReference>
<evidence type="ECO:0000256" key="1">
    <source>
        <dbReference type="ARBA" id="ARBA00022553"/>
    </source>
</evidence>
<evidence type="ECO:0000313" key="10">
    <source>
        <dbReference type="Proteomes" id="UP001500390"/>
    </source>
</evidence>
<keyword evidence="10" id="KW-1185">Reference proteome</keyword>
<feature type="modified residue" description="4-aspartylphosphate" evidence="5">
    <location>
        <position position="73"/>
    </location>
</feature>
<feature type="domain" description="Response regulatory" evidence="7">
    <location>
        <begin position="24"/>
        <end position="137"/>
    </location>
</feature>